<reference evidence="2 3" key="1">
    <citation type="submission" date="2021-06" db="EMBL/GenBank/DDBJ databases">
        <authorList>
            <person name="Palmer J.M."/>
        </authorList>
    </citation>
    <scope>NUCLEOTIDE SEQUENCE [LARGE SCALE GENOMIC DNA]</scope>
    <source>
        <strain evidence="2 3">CL_MEX2019</strain>
        <tissue evidence="2">Muscle</tissue>
    </source>
</reference>
<name>A0ABU7F4Q3_9TELE</name>
<evidence type="ECO:0000313" key="3">
    <source>
        <dbReference type="Proteomes" id="UP001352852"/>
    </source>
</evidence>
<dbReference type="EMBL" id="JAHUTJ010075793">
    <property type="protein sequence ID" value="MED6294428.1"/>
    <property type="molecule type" value="Genomic_DNA"/>
</dbReference>
<gene>
    <name evidence="2" type="ORF">CHARACLAT_020984</name>
</gene>
<feature type="region of interest" description="Disordered" evidence="1">
    <location>
        <begin position="1"/>
        <end position="22"/>
    </location>
</feature>
<comment type="caution">
    <text evidence="2">The sequence shown here is derived from an EMBL/GenBank/DDBJ whole genome shotgun (WGS) entry which is preliminary data.</text>
</comment>
<evidence type="ECO:0000256" key="1">
    <source>
        <dbReference type="SAM" id="MobiDB-lite"/>
    </source>
</evidence>
<keyword evidence="3" id="KW-1185">Reference proteome</keyword>
<proteinExistence type="predicted"/>
<evidence type="ECO:0000313" key="2">
    <source>
        <dbReference type="EMBL" id="MED6294428.1"/>
    </source>
</evidence>
<accession>A0ABU7F4Q3</accession>
<organism evidence="2 3">
    <name type="scientific">Characodon lateralis</name>
    <dbReference type="NCBI Taxonomy" id="208331"/>
    <lineage>
        <taxon>Eukaryota</taxon>
        <taxon>Metazoa</taxon>
        <taxon>Chordata</taxon>
        <taxon>Craniata</taxon>
        <taxon>Vertebrata</taxon>
        <taxon>Euteleostomi</taxon>
        <taxon>Actinopterygii</taxon>
        <taxon>Neopterygii</taxon>
        <taxon>Teleostei</taxon>
        <taxon>Neoteleostei</taxon>
        <taxon>Acanthomorphata</taxon>
        <taxon>Ovalentaria</taxon>
        <taxon>Atherinomorphae</taxon>
        <taxon>Cyprinodontiformes</taxon>
        <taxon>Goodeidae</taxon>
        <taxon>Characodon</taxon>
    </lineage>
</organism>
<dbReference type="Proteomes" id="UP001352852">
    <property type="component" value="Unassembled WGS sequence"/>
</dbReference>
<sequence length="128" mass="13740">MKNETRRQQMSPSQPPAATADKKISPAANLLLMHKDAEMISEAIICLVMLPPLRCARFPSLPLLQSSAAGFHCVSSPSGGLSSRRAALLRRCSFSDFKADLLLFFISVDSSSAELGCLQSGLVSEVSE</sequence>
<protein>
    <submittedName>
        <fullName evidence="2">Uncharacterized protein</fullName>
    </submittedName>
</protein>